<dbReference type="AlphaFoldDB" id="D4H2Z6"/>
<dbReference type="OrthoDB" id="9779080at2"/>
<protein>
    <submittedName>
        <fullName evidence="2">Nucleoside recognition domain protein</fullName>
    </submittedName>
</protein>
<feature type="transmembrane region" description="Helical" evidence="1">
    <location>
        <begin position="12"/>
        <end position="32"/>
    </location>
</feature>
<dbReference type="EMBL" id="CP001968">
    <property type="protein sequence ID" value="ADD69019.1"/>
    <property type="molecule type" value="Genomic_DNA"/>
</dbReference>
<sequence>MIKSIIAVVKETVDICVPLFRILVPMIVVIKILQETGLVSLLGKILTPLMFITGLPGEMGLAWASALATNMYGGVIIFATLVKDVDMTVAQTTVFASMILMAHAFPVELQISKQAGTRFRAMFLFRFGSALIFGALLNVFYKSFNLLQQPVSTFYSPAQRENTLLSWAYGEIVNLGYIALIIFTLVVLMKIFKKIGLIKFINMLCRPLLKLMGIGEQAAYVTVVGFTLGLTYGSGLIIKEAKSGSMSHKDIFFSLGFMGICHSMVEDTILMLAIGADFFGIFVLRTVFSVLFVAVLVRLSAGIPEKFFYRWLFMNK</sequence>
<feature type="transmembrane region" description="Helical" evidence="1">
    <location>
        <begin position="218"/>
        <end position="238"/>
    </location>
</feature>
<dbReference type="KEGG" id="dap:Dacet_2257"/>
<gene>
    <name evidence="2" type="ordered locus">Dacet_2257</name>
</gene>
<dbReference type="Proteomes" id="UP000002012">
    <property type="component" value="Chromosome"/>
</dbReference>
<dbReference type="InParanoid" id="D4H2Z6"/>
<dbReference type="eggNOG" id="COG3366">
    <property type="taxonomic scope" value="Bacteria"/>
</dbReference>
<organism evidence="2 3">
    <name type="scientific">Denitrovibrio acetiphilus (strain DSM 12809 / NBRC 114555 / N2460)</name>
    <dbReference type="NCBI Taxonomy" id="522772"/>
    <lineage>
        <taxon>Bacteria</taxon>
        <taxon>Pseudomonadati</taxon>
        <taxon>Deferribacterota</taxon>
        <taxon>Deferribacteres</taxon>
        <taxon>Deferribacterales</taxon>
        <taxon>Geovibrionaceae</taxon>
        <taxon>Denitrovibrio</taxon>
    </lineage>
</organism>
<feature type="transmembrane region" description="Helical" evidence="1">
    <location>
        <begin position="62"/>
        <end position="82"/>
    </location>
</feature>
<dbReference type="PaxDb" id="522772-Dacet_2257"/>
<feature type="transmembrane region" description="Helical" evidence="1">
    <location>
        <begin position="250"/>
        <end position="272"/>
    </location>
</feature>
<evidence type="ECO:0000313" key="3">
    <source>
        <dbReference type="Proteomes" id="UP000002012"/>
    </source>
</evidence>
<dbReference type="RefSeq" id="WP_013011521.1">
    <property type="nucleotide sequence ID" value="NC_013943.1"/>
</dbReference>
<proteinExistence type="predicted"/>
<evidence type="ECO:0000313" key="2">
    <source>
        <dbReference type="EMBL" id="ADD69019.1"/>
    </source>
</evidence>
<feature type="transmembrane region" description="Helical" evidence="1">
    <location>
        <begin position="278"/>
        <end position="301"/>
    </location>
</feature>
<keyword evidence="1" id="KW-1133">Transmembrane helix</keyword>
<evidence type="ECO:0000256" key="1">
    <source>
        <dbReference type="SAM" id="Phobius"/>
    </source>
</evidence>
<dbReference type="STRING" id="522772.Dacet_2257"/>
<name>D4H2Z6_DENA2</name>
<dbReference type="HOGENOM" id="CLU_062018_0_0_0"/>
<reference evidence="2 3" key="1">
    <citation type="journal article" date="2010" name="Stand. Genomic Sci.">
        <title>Complete genome sequence of Denitrovibrio acetiphilus type strain (N2460).</title>
        <authorList>
            <person name="Kiss H."/>
            <person name="Lang E."/>
            <person name="Lapidus A."/>
            <person name="Copeland A."/>
            <person name="Nolan M."/>
            <person name="Glavina Del Rio T."/>
            <person name="Chen F."/>
            <person name="Lucas S."/>
            <person name="Tice H."/>
            <person name="Cheng J.F."/>
            <person name="Han C."/>
            <person name="Goodwin L."/>
            <person name="Pitluck S."/>
            <person name="Liolios K."/>
            <person name="Pati A."/>
            <person name="Ivanova N."/>
            <person name="Mavromatis K."/>
            <person name="Chen A."/>
            <person name="Palaniappan K."/>
            <person name="Land M."/>
            <person name="Hauser L."/>
            <person name="Chang Y.J."/>
            <person name="Jeffries C.D."/>
            <person name="Detter J.C."/>
            <person name="Brettin T."/>
            <person name="Spring S."/>
            <person name="Rohde M."/>
            <person name="Goker M."/>
            <person name="Woyke T."/>
            <person name="Bristow J."/>
            <person name="Eisen J.A."/>
            <person name="Markowitz V."/>
            <person name="Hugenholtz P."/>
            <person name="Kyrpides N.C."/>
            <person name="Klenk H.P."/>
        </authorList>
    </citation>
    <scope>NUCLEOTIDE SEQUENCE [LARGE SCALE GENOMIC DNA]</scope>
    <source>
        <strain evidence="3">DSM 12809 / NBRC 114555 / N2460</strain>
    </source>
</reference>
<feature type="transmembrane region" description="Helical" evidence="1">
    <location>
        <begin position="88"/>
        <end position="111"/>
    </location>
</feature>
<keyword evidence="3" id="KW-1185">Reference proteome</keyword>
<keyword evidence="1" id="KW-0472">Membrane</keyword>
<keyword evidence="1" id="KW-0812">Transmembrane</keyword>
<feature type="transmembrane region" description="Helical" evidence="1">
    <location>
        <begin position="164"/>
        <end position="188"/>
    </location>
</feature>
<accession>D4H2Z6</accession>
<feature type="transmembrane region" description="Helical" evidence="1">
    <location>
        <begin position="123"/>
        <end position="144"/>
    </location>
</feature>